<name>A0A402CMU8_RHOWR</name>
<proteinExistence type="predicted"/>
<evidence type="ECO:0000313" key="2">
    <source>
        <dbReference type="Proteomes" id="UP000287519"/>
    </source>
</evidence>
<gene>
    <name evidence="1" type="ORF">Rhow_001057</name>
</gene>
<sequence length="136" mass="15306">MPDIATRADLELLLRHFYGRAFADPVLEPAFETLAVIGLDDHLPVMCDFWETILLRTGVYRGSVGAVHRALHGRHGFTGRHFDRWVELWTSSVDELFVGDVAQQAKNEAARIAVGMRRQLFEPSRGQTTGVPSRFS</sequence>
<dbReference type="AlphaFoldDB" id="A0A402CMU8"/>
<dbReference type="OrthoDB" id="25954at2"/>
<dbReference type="InterPro" id="IPR009050">
    <property type="entry name" value="Globin-like_sf"/>
</dbReference>
<accession>A0A402CMU8</accession>
<dbReference type="RefSeq" id="WP_124396533.1">
    <property type="nucleotide sequence ID" value="NZ_BHYM01000142.1"/>
</dbReference>
<reference evidence="1 2" key="1">
    <citation type="submission" date="2018-11" db="EMBL/GenBank/DDBJ databases">
        <title>Microbial catabolism of amino acid.</title>
        <authorList>
            <person name="Hibi M."/>
            <person name="Ogawa J."/>
        </authorList>
    </citation>
    <scope>NUCLEOTIDE SEQUENCE [LARGE SCALE GENOMIC DNA]</scope>
    <source>
        <strain evidence="1 2">C31-06</strain>
    </source>
</reference>
<protein>
    <recommendedName>
        <fullName evidence="3">Hemoglobin</fullName>
    </recommendedName>
</protein>
<evidence type="ECO:0000313" key="1">
    <source>
        <dbReference type="EMBL" id="GCE45042.1"/>
    </source>
</evidence>
<keyword evidence="2" id="KW-1185">Reference proteome</keyword>
<dbReference type="GO" id="GO:0019825">
    <property type="term" value="F:oxygen binding"/>
    <property type="evidence" value="ECO:0007669"/>
    <property type="project" value="InterPro"/>
</dbReference>
<dbReference type="CDD" id="cd08916">
    <property type="entry name" value="TrHb3_P"/>
    <property type="match status" value="1"/>
</dbReference>
<dbReference type="SUPFAM" id="SSF46458">
    <property type="entry name" value="Globin-like"/>
    <property type="match status" value="1"/>
</dbReference>
<evidence type="ECO:0008006" key="3">
    <source>
        <dbReference type="Google" id="ProtNLM"/>
    </source>
</evidence>
<organism evidence="1 2">
    <name type="scientific">Rhodococcus wratislaviensis</name>
    <name type="common">Tsukamurella wratislaviensis</name>
    <dbReference type="NCBI Taxonomy" id="44752"/>
    <lineage>
        <taxon>Bacteria</taxon>
        <taxon>Bacillati</taxon>
        <taxon>Actinomycetota</taxon>
        <taxon>Actinomycetes</taxon>
        <taxon>Mycobacteriales</taxon>
        <taxon>Nocardiaceae</taxon>
        <taxon>Rhodococcus</taxon>
    </lineage>
</organism>
<dbReference type="EMBL" id="BHYM01000142">
    <property type="protein sequence ID" value="GCE45042.1"/>
    <property type="molecule type" value="Genomic_DNA"/>
</dbReference>
<comment type="caution">
    <text evidence="1">The sequence shown here is derived from an EMBL/GenBank/DDBJ whole genome shotgun (WGS) entry which is preliminary data.</text>
</comment>
<dbReference type="GO" id="GO:0020037">
    <property type="term" value="F:heme binding"/>
    <property type="evidence" value="ECO:0007669"/>
    <property type="project" value="InterPro"/>
</dbReference>
<dbReference type="InterPro" id="IPR012292">
    <property type="entry name" value="Globin/Proto"/>
</dbReference>
<dbReference type="Proteomes" id="UP000287519">
    <property type="component" value="Unassembled WGS sequence"/>
</dbReference>
<dbReference type="Gene3D" id="1.10.490.10">
    <property type="entry name" value="Globins"/>
    <property type="match status" value="1"/>
</dbReference>